<evidence type="ECO:0000313" key="3">
    <source>
        <dbReference type="Proteomes" id="UP000188174"/>
    </source>
</evidence>
<organism evidence="2 3">
    <name type="scientific">Roseibium algicola</name>
    <dbReference type="NCBI Taxonomy" id="2857014"/>
    <lineage>
        <taxon>Bacteria</taxon>
        <taxon>Pseudomonadati</taxon>
        <taxon>Pseudomonadota</taxon>
        <taxon>Alphaproteobacteria</taxon>
        <taxon>Hyphomicrobiales</taxon>
        <taxon>Stappiaceae</taxon>
        <taxon>Roseibium</taxon>
    </lineage>
</organism>
<protein>
    <recommendedName>
        <fullName evidence="1">Glycosyltransferase 2-like domain-containing protein</fullName>
    </recommendedName>
</protein>
<evidence type="ECO:0000313" key="2">
    <source>
        <dbReference type="EMBL" id="AQQ05307.1"/>
    </source>
</evidence>
<feature type="domain" description="Glycosyltransferase 2-like" evidence="1">
    <location>
        <begin position="466"/>
        <end position="592"/>
    </location>
</feature>
<reference evidence="2 3" key="1">
    <citation type="submission" date="2017-02" db="EMBL/GenBank/DDBJ databases">
        <authorList>
            <person name="Jeong S."/>
        </authorList>
    </citation>
    <scope>NUCLEOTIDE SEQUENCE [LARGE SCALE GENOMIC DNA]</scope>
    <source>
        <strain evidence="2 3">RMAR6-6</strain>
    </source>
</reference>
<sequence length="736" mass="80052">MLETLGKYAEADFESPHYFQLTPEVLLLVWDPAHQVNAAPRLVEQGGQSFGSIASVRLNRLDGRSRVVWAVSLKEKTRLSLKLSAGAVGSEATLSVDAAKPGPAADAFAITNGLSQAACAVFVTTFLSAWSGMFRLGRSRSFVNFAKELLRSVNDAPPVVDAVASIGSVRLLETLINSDSTDIKTAVVIGDTGVLRLDSGTCNTPYNGGKSRLFLGAVDMPQPPANGFLVLSGSWGLAIRKLATDNVKRTVGAWWATNSRKLPEVRDYLVSDIGAKSDEARAAIRDLQVSDPLPARRHGSLSETGSFCAVETAVACEAGVLVGGWLRDPARVYQGLDILAGDAGPVALELHTFDGVLPETQGGYAIKRFVAFAPVGRALQHNLQPRFEVRLASGERELLVPPPQPGDIPDTRAKALSVVTPRHASDEVLATCLSNVLSDIQSRFRQSVGEPSEVLFGKPLADPTVSIVIPLYKVFEFIKAQLAAFSADSWLAENAEVIFVLDSPEQVTHVEDLLAGFHLLYGLPVRLVVMERNGGYALACNAGAEAARGRYLAMINSDVVPVEAGWLEQLCASLMMDEQVAAVGGKLLYADNAIQHAGLKFIQDDKGRWFNHHYYKGFPRQFPEASTSREVPGVTGACLVLSKADFETVGGFTTDFIVGDYEDSDLCLKLRKLNRKIYYLGDVELYHFERVSIRKNEDYTRGVASQYNRWLHQSRWQDDIVALMEAAERREKGLSA</sequence>
<dbReference type="Gene3D" id="3.90.550.10">
    <property type="entry name" value="Spore Coat Polysaccharide Biosynthesis Protein SpsA, Chain A"/>
    <property type="match status" value="1"/>
</dbReference>
<proteinExistence type="predicted"/>
<dbReference type="PANTHER" id="PTHR43179">
    <property type="entry name" value="RHAMNOSYLTRANSFERASE WBBL"/>
    <property type="match status" value="1"/>
</dbReference>
<dbReference type="InterPro" id="IPR001173">
    <property type="entry name" value="Glyco_trans_2-like"/>
</dbReference>
<dbReference type="PANTHER" id="PTHR43179:SF7">
    <property type="entry name" value="RHAMNOSYLTRANSFERASE WBBL"/>
    <property type="match status" value="1"/>
</dbReference>
<dbReference type="RefSeq" id="WP_077291989.1">
    <property type="nucleotide sequence ID" value="NZ_CP019630.1"/>
</dbReference>
<dbReference type="Proteomes" id="UP000188174">
    <property type="component" value="Chromosome"/>
</dbReference>
<name>A0ABN4WYB8_9HYPH</name>
<keyword evidence="3" id="KW-1185">Reference proteome</keyword>
<accession>A0ABN4WYB8</accession>
<dbReference type="InterPro" id="IPR029044">
    <property type="entry name" value="Nucleotide-diphossugar_trans"/>
</dbReference>
<evidence type="ECO:0000259" key="1">
    <source>
        <dbReference type="Pfam" id="PF00535"/>
    </source>
</evidence>
<gene>
    <name evidence="2" type="ORF">B0E33_18425</name>
</gene>
<dbReference type="Pfam" id="PF00535">
    <property type="entry name" value="Glycos_transf_2"/>
    <property type="match status" value="1"/>
</dbReference>
<dbReference type="EMBL" id="CP019630">
    <property type="protein sequence ID" value="AQQ05307.1"/>
    <property type="molecule type" value="Genomic_DNA"/>
</dbReference>
<dbReference type="SUPFAM" id="SSF53448">
    <property type="entry name" value="Nucleotide-diphospho-sugar transferases"/>
    <property type="match status" value="1"/>
</dbReference>